<reference evidence="2" key="1">
    <citation type="submission" date="2014-12" db="EMBL/GenBank/DDBJ databases">
        <title>Insight into the proteome of Arion vulgaris.</title>
        <authorList>
            <person name="Aradska J."/>
            <person name="Bulat T."/>
            <person name="Smidak R."/>
            <person name="Sarate P."/>
            <person name="Gangsoo J."/>
            <person name="Sialana F."/>
            <person name="Bilban M."/>
            <person name="Lubec G."/>
        </authorList>
    </citation>
    <scope>NUCLEOTIDE SEQUENCE</scope>
    <source>
        <tissue evidence="2">Skin</tissue>
    </source>
</reference>
<evidence type="ECO:0000313" key="2">
    <source>
        <dbReference type="EMBL" id="CEK48311.1"/>
    </source>
</evidence>
<evidence type="ECO:0000256" key="1">
    <source>
        <dbReference type="SAM" id="MobiDB-lite"/>
    </source>
</evidence>
<feature type="region of interest" description="Disordered" evidence="1">
    <location>
        <begin position="63"/>
        <end position="83"/>
    </location>
</feature>
<feature type="non-terminal residue" evidence="2">
    <location>
        <position position="1"/>
    </location>
</feature>
<accession>A0A0B6XXP5</accession>
<sequence>IKLKKTETSLKEPDSRTFRCSLTGSLQLFHPPALMHPRTSRFQKRLLALKTGLHSRTSNIWNSRQSAKETTEAGRSNVIHKSI</sequence>
<feature type="non-terminal residue" evidence="2">
    <location>
        <position position="83"/>
    </location>
</feature>
<proteinExistence type="predicted"/>
<dbReference type="EMBL" id="HACG01001446">
    <property type="protein sequence ID" value="CEK48311.1"/>
    <property type="molecule type" value="Transcribed_RNA"/>
</dbReference>
<organism evidence="2">
    <name type="scientific">Arion vulgaris</name>
    <dbReference type="NCBI Taxonomy" id="1028688"/>
    <lineage>
        <taxon>Eukaryota</taxon>
        <taxon>Metazoa</taxon>
        <taxon>Spiralia</taxon>
        <taxon>Lophotrochozoa</taxon>
        <taxon>Mollusca</taxon>
        <taxon>Gastropoda</taxon>
        <taxon>Heterobranchia</taxon>
        <taxon>Euthyneura</taxon>
        <taxon>Panpulmonata</taxon>
        <taxon>Eupulmonata</taxon>
        <taxon>Stylommatophora</taxon>
        <taxon>Helicina</taxon>
        <taxon>Arionoidea</taxon>
        <taxon>Arionidae</taxon>
        <taxon>Arion</taxon>
    </lineage>
</organism>
<dbReference type="AlphaFoldDB" id="A0A0B6XXP5"/>
<protein>
    <submittedName>
        <fullName evidence="2">Uncharacterized protein</fullName>
    </submittedName>
</protein>
<gene>
    <name evidence="2" type="primary">ORF3612</name>
</gene>
<name>A0A0B6XXP5_9EUPU</name>